<evidence type="ECO:0000313" key="2">
    <source>
        <dbReference type="EMBL" id="TYB31998.1"/>
    </source>
</evidence>
<accession>A0A5D0ML81</accession>
<proteinExistence type="predicted"/>
<dbReference type="Proteomes" id="UP000324143">
    <property type="component" value="Unassembled WGS sequence"/>
</dbReference>
<dbReference type="EMBL" id="VSIX01000012">
    <property type="protein sequence ID" value="TYB31998.1"/>
    <property type="molecule type" value="Genomic_DNA"/>
</dbReference>
<dbReference type="AlphaFoldDB" id="A0A5D0ML81"/>
<dbReference type="InterPro" id="IPR025665">
    <property type="entry name" value="Beta-barrel_OMP_2"/>
</dbReference>
<reference evidence="2" key="1">
    <citation type="submission" date="2019-08" db="EMBL/GenBank/DDBJ databases">
        <title>Genomic characterization of a novel candidate phylum (ARYD3) from a high temperature, high salinity tertiary oil reservoir in north central Oklahoma, USA.</title>
        <authorList>
            <person name="Youssef N.H."/>
            <person name="Yadav A."/>
            <person name="Elshahed M.S."/>
        </authorList>
    </citation>
    <scope>NUCLEOTIDE SEQUENCE [LARGE SCALE GENOMIC DNA]</scope>
    <source>
        <strain evidence="2">ARYD3</strain>
    </source>
</reference>
<feature type="domain" description="Outer membrane protein beta-barrel" evidence="1">
    <location>
        <begin position="13"/>
        <end position="99"/>
    </location>
</feature>
<keyword evidence="3" id="KW-1185">Reference proteome</keyword>
<comment type="caution">
    <text evidence="2">The sequence shown here is derived from an EMBL/GenBank/DDBJ whole genome shotgun (WGS) entry which is preliminary data.</text>
</comment>
<evidence type="ECO:0000259" key="1">
    <source>
        <dbReference type="Pfam" id="PF13568"/>
    </source>
</evidence>
<name>A0A5D0ML81_9BACT</name>
<evidence type="ECO:0000313" key="3">
    <source>
        <dbReference type="Proteomes" id="UP000324143"/>
    </source>
</evidence>
<organism evidence="2 3">
    <name type="scientific">Candidatus Mcinerneyibacterium aminivorans</name>
    <dbReference type="NCBI Taxonomy" id="2703815"/>
    <lineage>
        <taxon>Bacteria</taxon>
        <taxon>Candidatus Macinerneyibacteriota</taxon>
        <taxon>Candidatus Mcinerneyibacteria</taxon>
        <taxon>Candidatus Mcinerneyibacteriales</taxon>
        <taxon>Candidatus Mcinerneyibacteriaceae</taxon>
        <taxon>Candidatus Mcinerneyibacterium</taxon>
    </lineage>
</organism>
<protein>
    <submittedName>
        <fullName evidence="2">PorT family protein</fullName>
    </submittedName>
</protein>
<dbReference type="Pfam" id="PF13568">
    <property type="entry name" value="OMP_b-brl_2"/>
    <property type="match status" value="1"/>
</dbReference>
<sequence length="122" mass="13950">MLYAQKGEKWTNGEDVKLNIDVLEVPVLIKYFPIENMNIYAGPTLDYILSAKVEMDSGDLDLKEEELIKTMGFGLSFGTQYIMDKIVLDARYDMGLTDLNDEAENDEEIKLNTIYISVGYMF</sequence>
<gene>
    <name evidence="2" type="ORF">FXF47_01270</name>
</gene>